<comment type="caution">
    <text evidence="1">The sequence shown here is derived from an EMBL/GenBank/DDBJ whole genome shotgun (WGS) entry which is preliminary data.</text>
</comment>
<dbReference type="CDD" id="cd07432">
    <property type="entry name" value="PHP_HisPPase"/>
    <property type="match status" value="1"/>
</dbReference>
<feature type="non-terminal residue" evidence="1">
    <location>
        <position position="1"/>
    </location>
</feature>
<protein>
    <recommendedName>
        <fullName evidence="2">PHP domain-containing protein</fullName>
    </recommendedName>
</protein>
<accession>X1UJE4</accession>
<evidence type="ECO:0008006" key="2">
    <source>
        <dbReference type="Google" id="ProtNLM"/>
    </source>
</evidence>
<proteinExistence type="predicted"/>
<dbReference type="Gene3D" id="3.20.20.140">
    <property type="entry name" value="Metal-dependent hydrolases"/>
    <property type="match status" value="1"/>
</dbReference>
<dbReference type="SUPFAM" id="SSF89550">
    <property type="entry name" value="PHP domain-like"/>
    <property type="match status" value="1"/>
</dbReference>
<evidence type="ECO:0000313" key="1">
    <source>
        <dbReference type="EMBL" id="GAJ00006.1"/>
    </source>
</evidence>
<sequence>LVNIPHPFDMLRGLRLDGKELEALVEQIDAVEVFNAREPFRKPSAKAQTFAQKYGIPGTVGSDAHTIGEIGNAYIEMPEFNGRDDFLNALVKGKVFGHRTNPLIHFVTAWAKLKSKLKGQ</sequence>
<name>X1UJE4_9ZZZZ</name>
<dbReference type="InterPro" id="IPR016195">
    <property type="entry name" value="Pol/histidinol_Pase-like"/>
</dbReference>
<dbReference type="Pfam" id="PF13263">
    <property type="entry name" value="PHP_C"/>
    <property type="match status" value="1"/>
</dbReference>
<gene>
    <name evidence="1" type="ORF">S12H4_37526</name>
</gene>
<organism evidence="1">
    <name type="scientific">marine sediment metagenome</name>
    <dbReference type="NCBI Taxonomy" id="412755"/>
    <lineage>
        <taxon>unclassified sequences</taxon>
        <taxon>metagenomes</taxon>
        <taxon>ecological metagenomes</taxon>
    </lineage>
</organism>
<reference evidence="1" key="1">
    <citation type="journal article" date="2014" name="Front. Microbiol.">
        <title>High frequency of phylogenetically diverse reductive dehalogenase-homologous genes in deep subseafloor sedimentary metagenomes.</title>
        <authorList>
            <person name="Kawai M."/>
            <person name="Futagami T."/>
            <person name="Toyoda A."/>
            <person name="Takaki Y."/>
            <person name="Nishi S."/>
            <person name="Hori S."/>
            <person name="Arai W."/>
            <person name="Tsubouchi T."/>
            <person name="Morono Y."/>
            <person name="Uchiyama I."/>
            <person name="Ito T."/>
            <person name="Fujiyama A."/>
            <person name="Inagaki F."/>
            <person name="Takami H."/>
        </authorList>
    </citation>
    <scope>NUCLEOTIDE SEQUENCE</scope>
    <source>
        <strain evidence="1">Expedition CK06-06</strain>
    </source>
</reference>
<dbReference type="EMBL" id="BARW01022494">
    <property type="protein sequence ID" value="GAJ00006.1"/>
    <property type="molecule type" value="Genomic_DNA"/>
</dbReference>
<dbReference type="AlphaFoldDB" id="X1UJE4"/>